<dbReference type="InterPro" id="IPR012910">
    <property type="entry name" value="Plug_dom"/>
</dbReference>
<dbReference type="Gene3D" id="2.170.130.10">
    <property type="entry name" value="TonB-dependent receptor, plug domain"/>
    <property type="match status" value="1"/>
</dbReference>
<dbReference type="EMBL" id="CP134536">
    <property type="protein sequence ID" value="WNH14066.1"/>
    <property type="molecule type" value="Genomic_DNA"/>
</dbReference>
<name>A0ABY9Y724_9FLAO</name>
<dbReference type="Pfam" id="PF07715">
    <property type="entry name" value="Plug"/>
    <property type="match status" value="1"/>
</dbReference>
<evidence type="ECO:0000313" key="2">
    <source>
        <dbReference type="EMBL" id="WNH14066.1"/>
    </source>
</evidence>
<feature type="domain" description="TonB-dependent receptor plug" evidence="1">
    <location>
        <begin position="635"/>
        <end position="712"/>
    </location>
</feature>
<protein>
    <submittedName>
        <fullName evidence="2">TonB-dependent receptor plug domain-containing protein</fullName>
    </submittedName>
</protein>
<reference evidence="2 3" key="1">
    <citation type="submission" date="2023-09" db="EMBL/GenBank/DDBJ databases">
        <title>Thalassobella suaedae gen. nov., sp. nov., a marine bacterium of the family Flavobacteriaceae isolated from a halophyte Suaeda japonica.</title>
        <authorList>
            <person name="Lee S.Y."/>
            <person name="Hwang C.Y."/>
        </authorList>
    </citation>
    <scope>NUCLEOTIDE SEQUENCE [LARGE SCALE GENOMIC DNA]</scope>
    <source>
        <strain evidence="2 3">HL-DH10</strain>
    </source>
</reference>
<keyword evidence="2" id="KW-0675">Receptor</keyword>
<keyword evidence="3" id="KW-1185">Reference proteome</keyword>
<evidence type="ECO:0000259" key="1">
    <source>
        <dbReference type="Pfam" id="PF07715"/>
    </source>
</evidence>
<dbReference type="RefSeq" id="WP_415864063.1">
    <property type="nucleotide sequence ID" value="NZ_CP134536.1"/>
</dbReference>
<accession>A0ABY9Y724</accession>
<sequence>MPTTLLSLGLKQFFGCFLVVILMSFKMYSQVTPTPSQEEISIPEIEKTYLHIDRSYYNIGESLWYKAYSVYAYNNLLFDKSNILYVELISPDSKILARNKTRLEEGLGHGDFKLTDSVGVKPGVYQIRAYTNWSRNFDKEFVFKKEIEIMDVFDRDASKTNKEYKAERKKIKNKTIEKPKYTFNTQFFPEGGSLIENIISIVAFKAVDNNGLPIVVKGKIFDSDENLVALTESVHDGMGKFQLKPTEGKAYYAKFMTLNGDEIEVPLPKVNKQGYLLSVKAKNGKHIVTIKTNQETLAMYPDAPITVIGATRAITYFEGTQSLNSTTLSFEVPETDFPEGISQITLYDANARPQSERLLYIEKNNDVKVEIATDKKVYKTKEKVIVTISSKTSSGEAVPASFSLSSTDMNGVSETKNYGTNISSYFFMESDIRGKVYNPGYYFDRSNSKRLDYLDLLLLTQGWRDFLWKKMPEINDSLAYKVEKGITISGKVKQLFGNKEKPDSNVTLALFNKGKVNILNNVTDTIGRFKFENLVFMGEASMMLNTQNEKGKNRGMLLLDSLYLPPMVVDFKRDSIIYTSENMVVKENIYEKHIMFGVAAENILDEVEIIAKKKNGPASLYGNADNTYVIDEKTQHFSDIFQLIQFSIPGVTAIGGVIGFNRYGARPAYILIDGVEWDQNDLMGIHTDDVAKIEAFKGPSAAIFGTRGGNGVIIIYTKEGVINKDPKPVFHSITQKIEGLHNARVFYSPEDIENPFFEMDNRRAIRNTLYWNPYVHPNENGTVEVTYSNSEVNTTVKVIIEGITATGIPVVKHAYYTIEE</sequence>
<evidence type="ECO:0000313" key="3">
    <source>
        <dbReference type="Proteomes" id="UP001303407"/>
    </source>
</evidence>
<dbReference type="SUPFAM" id="SSF56935">
    <property type="entry name" value="Porins"/>
    <property type="match status" value="1"/>
</dbReference>
<proteinExistence type="predicted"/>
<dbReference type="Proteomes" id="UP001303407">
    <property type="component" value="Chromosome"/>
</dbReference>
<dbReference type="InterPro" id="IPR037066">
    <property type="entry name" value="Plug_dom_sf"/>
</dbReference>
<gene>
    <name evidence="2" type="ORF">RHP49_07365</name>
</gene>
<organism evidence="2 3">
    <name type="scientific">Thalassobellus suaedae</name>
    <dbReference type="NCBI Taxonomy" id="3074124"/>
    <lineage>
        <taxon>Bacteria</taxon>
        <taxon>Pseudomonadati</taxon>
        <taxon>Bacteroidota</taxon>
        <taxon>Flavobacteriia</taxon>
        <taxon>Flavobacteriales</taxon>
        <taxon>Flavobacteriaceae</taxon>
        <taxon>Thalassobellus</taxon>
    </lineage>
</organism>
<dbReference type="Gene3D" id="2.60.40.1930">
    <property type="match status" value="1"/>
</dbReference>